<evidence type="ECO:0000256" key="4">
    <source>
        <dbReference type="ARBA" id="ARBA00022771"/>
    </source>
</evidence>
<evidence type="ECO:0000259" key="12">
    <source>
        <dbReference type="PROSITE" id="PS50157"/>
    </source>
</evidence>
<keyword evidence="6" id="KW-0805">Transcription regulation</keyword>
<dbReference type="Gene3D" id="3.30.160.60">
    <property type="entry name" value="Classic Zinc Finger"/>
    <property type="match status" value="6"/>
</dbReference>
<dbReference type="GO" id="GO:0000978">
    <property type="term" value="F:RNA polymerase II cis-regulatory region sequence-specific DNA binding"/>
    <property type="evidence" value="ECO:0007669"/>
    <property type="project" value="TreeGrafter"/>
</dbReference>
<evidence type="ECO:0000256" key="2">
    <source>
        <dbReference type="ARBA" id="ARBA00022723"/>
    </source>
</evidence>
<dbReference type="FunFam" id="3.30.160.60:FF:002343">
    <property type="entry name" value="Zinc finger protein 33A"/>
    <property type="match status" value="1"/>
</dbReference>
<keyword evidence="4 11" id="KW-0863">Zinc-finger</keyword>
<dbReference type="SMART" id="SM00355">
    <property type="entry name" value="ZnF_C2H2"/>
    <property type="match status" value="6"/>
</dbReference>
<dbReference type="PROSITE" id="PS00028">
    <property type="entry name" value="ZINC_FINGER_C2H2_1"/>
    <property type="match status" value="6"/>
</dbReference>
<keyword evidence="8" id="KW-0804">Transcription</keyword>
<evidence type="ECO:0000256" key="3">
    <source>
        <dbReference type="ARBA" id="ARBA00022737"/>
    </source>
</evidence>
<evidence type="ECO:0000256" key="9">
    <source>
        <dbReference type="ARBA" id="ARBA00023242"/>
    </source>
</evidence>
<protein>
    <recommendedName>
        <fullName evidence="12">C2H2-type domain-containing protein</fullName>
    </recommendedName>
</protein>
<dbReference type="FunFam" id="3.30.160.60:FF:000196">
    <property type="entry name" value="Zinc finger protein 1026"/>
    <property type="match status" value="1"/>
</dbReference>
<dbReference type="InterPro" id="IPR036236">
    <property type="entry name" value="Znf_C2H2_sf"/>
</dbReference>
<evidence type="ECO:0000313" key="13">
    <source>
        <dbReference type="Ensembl" id="ENSPNYP00000023688.1"/>
    </source>
</evidence>
<keyword evidence="2" id="KW-0479">Metal-binding</keyword>
<dbReference type="SUPFAM" id="SSF57667">
    <property type="entry name" value="beta-beta-alpha zinc fingers"/>
    <property type="match status" value="3"/>
</dbReference>
<keyword evidence="5" id="KW-0862">Zinc</keyword>
<keyword evidence="7" id="KW-0238">DNA-binding</keyword>
<feature type="domain" description="C2H2-type" evidence="12">
    <location>
        <begin position="299"/>
        <end position="321"/>
    </location>
</feature>
<comment type="similarity">
    <text evidence="10">Belongs to the sal C2H2-type zinc-finger protein family.</text>
</comment>
<dbReference type="GO" id="GO:0008270">
    <property type="term" value="F:zinc ion binding"/>
    <property type="evidence" value="ECO:0007669"/>
    <property type="project" value="UniProtKB-KW"/>
</dbReference>
<dbReference type="FunFam" id="3.30.160.60:FF:000096">
    <property type="entry name" value="Zinc finger and BTB domain-containing protein 18 isoform 1"/>
    <property type="match status" value="1"/>
</dbReference>
<dbReference type="FunFam" id="3.30.160.60:FF:000100">
    <property type="entry name" value="Zinc finger 45-like"/>
    <property type="match status" value="1"/>
</dbReference>
<keyword evidence="3" id="KW-0677">Repeat</keyword>
<evidence type="ECO:0000256" key="5">
    <source>
        <dbReference type="ARBA" id="ARBA00022833"/>
    </source>
</evidence>
<dbReference type="GO" id="GO:0001228">
    <property type="term" value="F:DNA-binding transcription activator activity, RNA polymerase II-specific"/>
    <property type="evidence" value="ECO:0007669"/>
    <property type="project" value="TreeGrafter"/>
</dbReference>
<comment type="subcellular location">
    <subcellularLocation>
        <location evidence="1">Nucleus</location>
    </subcellularLocation>
</comment>
<organism evidence="13">
    <name type="scientific">Pundamilia nyererei</name>
    <dbReference type="NCBI Taxonomy" id="303518"/>
    <lineage>
        <taxon>Eukaryota</taxon>
        <taxon>Metazoa</taxon>
        <taxon>Chordata</taxon>
        <taxon>Craniata</taxon>
        <taxon>Vertebrata</taxon>
        <taxon>Euteleostomi</taxon>
        <taxon>Actinopterygii</taxon>
        <taxon>Neopterygii</taxon>
        <taxon>Teleostei</taxon>
        <taxon>Neoteleostei</taxon>
        <taxon>Acanthomorphata</taxon>
        <taxon>Ovalentaria</taxon>
        <taxon>Cichlomorphae</taxon>
        <taxon>Cichliformes</taxon>
        <taxon>Cichlidae</taxon>
        <taxon>African cichlids</taxon>
        <taxon>Pseudocrenilabrinae</taxon>
        <taxon>Haplochromini</taxon>
        <taxon>Pundamilia</taxon>
    </lineage>
</organism>
<dbReference type="InterPro" id="IPR013087">
    <property type="entry name" value="Znf_C2H2_type"/>
</dbReference>
<dbReference type="GO" id="GO:0005634">
    <property type="term" value="C:nucleus"/>
    <property type="evidence" value="ECO:0007669"/>
    <property type="project" value="UniProtKB-SubCell"/>
</dbReference>
<name>A0A3B4GQB4_9CICH</name>
<keyword evidence="9" id="KW-0539">Nucleus</keyword>
<dbReference type="PANTHER" id="PTHR24393:SF151">
    <property type="entry name" value="C2H2-TYPE DOMAIN-CONTAINING PROTEIN"/>
    <property type="match status" value="1"/>
</dbReference>
<dbReference type="Ensembl" id="ENSPNYT00000024271.1">
    <property type="protein sequence ID" value="ENSPNYP00000023688.1"/>
    <property type="gene ID" value="ENSPNYG00000017888.1"/>
</dbReference>
<accession>A0A3B4GQB4</accession>
<sequence length="437" mass="49077">MHANVSCSFFGQVVDTVELSVLGAESPSDCGAQTEVDLHGKNFEAKNHLQMKLKLTSPDPKLLRPCAVQLVNVLTLPESDIQGDAAKAHSVDLKNGWPVPKDLRRHQGLHTGHRLCCFTRCANDIWRLQTVISRSRDGYSCSICGKTFSRRKILRRHKRFHTGEKPYSCSACSKTFALRKSLRRHSRFHTGERPHTCTQCGKSFRLRDNLKAHLRFHSGEKPFSCATCGKTFRIMRNLEKHKVNHCELFVPSFRTIAGLKLSNNTVGRLQHACRFCGKMFSSDSALQIHLRSHTGERPYQCPVCLSRFTTRGNLKVHFLRHFCSVVACTKSHPSDTKGDSSQPKENILENTTANPCVFHMKRILLLIGMSKQIIGSKTTSCFVKVNKVNNMNVLLGGGGVYMESFVPVLWLLKLLAPAVISFSLPCPVKPEAHLQFL</sequence>
<dbReference type="PROSITE" id="PS50157">
    <property type="entry name" value="ZINC_FINGER_C2H2_2"/>
    <property type="match status" value="6"/>
</dbReference>
<dbReference type="FunFam" id="3.30.160.60:FF:000025">
    <property type="entry name" value="Spalt-like transcription factor 1"/>
    <property type="match status" value="1"/>
</dbReference>
<evidence type="ECO:0000256" key="7">
    <source>
        <dbReference type="ARBA" id="ARBA00023125"/>
    </source>
</evidence>
<evidence type="ECO:0000256" key="1">
    <source>
        <dbReference type="ARBA" id="ARBA00004123"/>
    </source>
</evidence>
<feature type="domain" description="C2H2-type" evidence="12">
    <location>
        <begin position="167"/>
        <end position="194"/>
    </location>
</feature>
<dbReference type="AlphaFoldDB" id="A0A3B4GQB4"/>
<proteinExistence type="inferred from homology"/>
<dbReference type="STRING" id="303518.ENSPNYP00000023688"/>
<feature type="domain" description="C2H2-type" evidence="12">
    <location>
        <begin position="139"/>
        <end position="166"/>
    </location>
</feature>
<reference evidence="13" key="1">
    <citation type="submission" date="2023-09" db="UniProtKB">
        <authorList>
            <consortium name="Ensembl"/>
        </authorList>
    </citation>
    <scope>IDENTIFICATION</scope>
</reference>
<evidence type="ECO:0000256" key="11">
    <source>
        <dbReference type="PROSITE-ProRule" id="PRU00042"/>
    </source>
</evidence>
<dbReference type="GeneTree" id="ENSGT01150000286958"/>
<dbReference type="Pfam" id="PF00096">
    <property type="entry name" value="zf-C2H2"/>
    <property type="match status" value="4"/>
</dbReference>
<dbReference type="PANTHER" id="PTHR24393">
    <property type="entry name" value="ZINC FINGER PROTEIN"/>
    <property type="match status" value="1"/>
</dbReference>
<feature type="domain" description="C2H2-type" evidence="12">
    <location>
        <begin position="271"/>
        <end position="298"/>
    </location>
</feature>
<evidence type="ECO:0000256" key="10">
    <source>
        <dbReference type="ARBA" id="ARBA00038474"/>
    </source>
</evidence>
<feature type="domain" description="C2H2-type" evidence="12">
    <location>
        <begin position="195"/>
        <end position="222"/>
    </location>
</feature>
<dbReference type="FunFam" id="3.30.160.60:FF:000965">
    <property type="entry name" value="Neurotrophin receptor-interacting factor homolog"/>
    <property type="match status" value="1"/>
</dbReference>
<dbReference type="Pfam" id="PF13894">
    <property type="entry name" value="zf-C2H2_4"/>
    <property type="match status" value="1"/>
</dbReference>
<feature type="domain" description="C2H2-type" evidence="12">
    <location>
        <begin position="223"/>
        <end position="245"/>
    </location>
</feature>
<evidence type="ECO:0000256" key="6">
    <source>
        <dbReference type="ARBA" id="ARBA00023015"/>
    </source>
</evidence>
<evidence type="ECO:0000256" key="8">
    <source>
        <dbReference type="ARBA" id="ARBA00023163"/>
    </source>
</evidence>